<sequence>MHYISLPDYKLPLFPDKQTCTSGSFTAATEAKMVRHRSTVDEKMKLLEEIDAMGNIQRFMSPRMQTTRAVWSVISQQLEGKGVQFSASQCRVTWRDLKHNFFKDLTQQGSTWMVKMSSSIYEKLLEMWNKAGRPEANKSPEDPITSTAEIPLFDDESVQSATSPPKHRVQLRQKTTYKDAIDEKEREQKTQLPKRIKLEDSDDFSGVPSSSSEAFRFSPIPITAATGELLSSLNADSAPGHGTATHHQCMGSAEITAHNSELMSHTLLQMNQTLQDLANSVLRLEHRQEQQQQQIVSLLTQISNSAFSARNSRS</sequence>
<accession>A0AAV7M448</accession>
<gene>
    <name evidence="3" type="ORF">NDU88_003000</name>
</gene>
<keyword evidence="4" id="KW-1185">Reference proteome</keyword>
<dbReference type="Gene3D" id="1.10.10.60">
    <property type="entry name" value="Homeodomain-like"/>
    <property type="match status" value="1"/>
</dbReference>
<feature type="coiled-coil region" evidence="1">
    <location>
        <begin position="267"/>
        <end position="294"/>
    </location>
</feature>
<keyword evidence="1" id="KW-0175">Coiled coil</keyword>
<proteinExistence type="predicted"/>
<reference evidence="3" key="1">
    <citation type="journal article" date="2022" name="bioRxiv">
        <title>Sequencing and chromosome-scale assembly of the giantPleurodeles waltlgenome.</title>
        <authorList>
            <person name="Brown T."/>
            <person name="Elewa A."/>
            <person name="Iarovenko S."/>
            <person name="Subramanian E."/>
            <person name="Araus A.J."/>
            <person name="Petzold A."/>
            <person name="Susuki M."/>
            <person name="Suzuki K.-i.T."/>
            <person name="Hayashi T."/>
            <person name="Toyoda A."/>
            <person name="Oliveira C."/>
            <person name="Osipova E."/>
            <person name="Leigh N.D."/>
            <person name="Simon A."/>
            <person name="Yun M.H."/>
        </authorList>
    </citation>
    <scope>NUCLEOTIDE SEQUENCE</scope>
    <source>
        <strain evidence="3">20211129_DDA</strain>
        <tissue evidence="3">Liver</tissue>
    </source>
</reference>
<protein>
    <recommendedName>
        <fullName evidence="5">Myb-like domain-containing protein</fullName>
    </recommendedName>
</protein>
<evidence type="ECO:0000256" key="2">
    <source>
        <dbReference type="SAM" id="MobiDB-lite"/>
    </source>
</evidence>
<evidence type="ECO:0000313" key="4">
    <source>
        <dbReference type="Proteomes" id="UP001066276"/>
    </source>
</evidence>
<feature type="compositionally biased region" description="Basic and acidic residues" evidence="2">
    <location>
        <begin position="176"/>
        <end position="189"/>
    </location>
</feature>
<comment type="caution">
    <text evidence="3">The sequence shown here is derived from an EMBL/GenBank/DDBJ whole genome shotgun (WGS) entry which is preliminary data.</text>
</comment>
<evidence type="ECO:0000313" key="3">
    <source>
        <dbReference type="EMBL" id="KAJ1097884.1"/>
    </source>
</evidence>
<feature type="region of interest" description="Disordered" evidence="2">
    <location>
        <begin position="155"/>
        <end position="212"/>
    </location>
</feature>
<evidence type="ECO:0000256" key="1">
    <source>
        <dbReference type="SAM" id="Coils"/>
    </source>
</evidence>
<name>A0AAV7M448_PLEWA</name>
<dbReference type="Proteomes" id="UP001066276">
    <property type="component" value="Chromosome 10"/>
</dbReference>
<evidence type="ECO:0008006" key="5">
    <source>
        <dbReference type="Google" id="ProtNLM"/>
    </source>
</evidence>
<dbReference type="EMBL" id="JANPWB010000014">
    <property type="protein sequence ID" value="KAJ1097884.1"/>
    <property type="molecule type" value="Genomic_DNA"/>
</dbReference>
<organism evidence="3 4">
    <name type="scientific">Pleurodeles waltl</name>
    <name type="common">Iberian ribbed newt</name>
    <dbReference type="NCBI Taxonomy" id="8319"/>
    <lineage>
        <taxon>Eukaryota</taxon>
        <taxon>Metazoa</taxon>
        <taxon>Chordata</taxon>
        <taxon>Craniata</taxon>
        <taxon>Vertebrata</taxon>
        <taxon>Euteleostomi</taxon>
        <taxon>Amphibia</taxon>
        <taxon>Batrachia</taxon>
        <taxon>Caudata</taxon>
        <taxon>Salamandroidea</taxon>
        <taxon>Salamandridae</taxon>
        <taxon>Pleurodelinae</taxon>
        <taxon>Pleurodeles</taxon>
    </lineage>
</organism>
<dbReference type="AlphaFoldDB" id="A0AAV7M448"/>